<dbReference type="PANTHER" id="PTHR40048:SF1">
    <property type="entry name" value="RHAMNOSYL O-METHYLTRANSFERASE"/>
    <property type="match status" value="1"/>
</dbReference>
<dbReference type="EMBL" id="LT907975">
    <property type="protein sequence ID" value="SOB58350.1"/>
    <property type="molecule type" value="Genomic_DNA"/>
</dbReference>
<dbReference type="GO" id="GO:0032259">
    <property type="term" value="P:methylation"/>
    <property type="evidence" value="ECO:0007669"/>
    <property type="project" value="UniProtKB-KW"/>
</dbReference>
<proteinExistence type="predicted"/>
<dbReference type="InterPro" id="IPR029063">
    <property type="entry name" value="SAM-dependent_MTases_sf"/>
</dbReference>
<dbReference type="Gene3D" id="3.40.50.150">
    <property type="entry name" value="Vaccinia Virus protein VP39"/>
    <property type="match status" value="1"/>
</dbReference>
<organism evidence="3 4">
    <name type="scientific">Pseudodesulfovibrio profundus</name>
    <dbReference type="NCBI Taxonomy" id="57320"/>
    <lineage>
        <taxon>Bacteria</taxon>
        <taxon>Pseudomonadati</taxon>
        <taxon>Thermodesulfobacteriota</taxon>
        <taxon>Desulfovibrionia</taxon>
        <taxon>Desulfovibrionales</taxon>
        <taxon>Desulfovibrionaceae</taxon>
    </lineage>
</organism>
<dbReference type="KEGG" id="pprf:DPRO_1455"/>
<dbReference type="PANTHER" id="PTHR40048">
    <property type="entry name" value="RHAMNOSYL O-METHYLTRANSFERASE"/>
    <property type="match status" value="1"/>
</dbReference>
<protein>
    <submittedName>
        <fullName evidence="3">Rhamnosyl O-methyltransferase</fullName>
    </submittedName>
</protein>
<keyword evidence="4" id="KW-1185">Reference proteome</keyword>
<dbReference type="InterPro" id="IPR007072">
    <property type="entry name" value="RNMT_CmcI"/>
</dbReference>
<keyword evidence="2 3" id="KW-0808">Transferase</keyword>
<dbReference type="Pfam" id="PF04989">
    <property type="entry name" value="RMNT_CmcI"/>
    <property type="match status" value="1"/>
</dbReference>
<dbReference type="GO" id="GO:0008610">
    <property type="term" value="P:lipid biosynthetic process"/>
    <property type="evidence" value="ECO:0007669"/>
    <property type="project" value="InterPro"/>
</dbReference>
<evidence type="ECO:0000256" key="2">
    <source>
        <dbReference type="ARBA" id="ARBA00022679"/>
    </source>
</evidence>
<dbReference type="AlphaFoldDB" id="A0A2C8F7D8"/>
<evidence type="ECO:0000313" key="3">
    <source>
        <dbReference type="EMBL" id="SOB58350.1"/>
    </source>
</evidence>
<reference evidence="4" key="1">
    <citation type="submission" date="2017-09" db="EMBL/GenBank/DDBJ databases">
        <authorList>
            <person name="Regsiter A."/>
            <person name="William W."/>
        </authorList>
    </citation>
    <scope>NUCLEOTIDE SEQUENCE [LARGE SCALE GENOMIC DNA]</scope>
    <source>
        <strain evidence="4">500-1</strain>
    </source>
</reference>
<sequence>MDIDIRPDNREAIENHPMAKCITLIQGSSIDEGVVDQVKSCAQGKSRVLVALDSNHTHQHVLAELKTYAPLVAKDSCCVVLDTIIEYMPEGYFPDRPWDKGDNPKTAVWEYLKTTDRFEIDDAIQNKPQITVAPDYYLKCIKN</sequence>
<accession>A0A2C8F7D8</accession>
<gene>
    <name evidence="3" type="ORF">DPRO_1455</name>
</gene>
<evidence type="ECO:0000313" key="4">
    <source>
        <dbReference type="Proteomes" id="UP000219215"/>
    </source>
</evidence>
<dbReference type="GO" id="GO:0005886">
    <property type="term" value="C:plasma membrane"/>
    <property type="evidence" value="ECO:0007669"/>
    <property type="project" value="TreeGrafter"/>
</dbReference>
<evidence type="ECO:0000256" key="1">
    <source>
        <dbReference type="ARBA" id="ARBA00022603"/>
    </source>
</evidence>
<dbReference type="Proteomes" id="UP000219215">
    <property type="component" value="Chromosome DPRO"/>
</dbReference>
<keyword evidence="1 3" id="KW-0489">Methyltransferase</keyword>
<dbReference type="GO" id="GO:0008168">
    <property type="term" value="F:methyltransferase activity"/>
    <property type="evidence" value="ECO:0007669"/>
    <property type="project" value="UniProtKB-KW"/>
</dbReference>
<name>A0A2C8F7D8_9BACT</name>
<dbReference type="GO" id="GO:0071770">
    <property type="term" value="P:DIM/DIP cell wall layer assembly"/>
    <property type="evidence" value="ECO:0007669"/>
    <property type="project" value="TreeGrafter"/>
</dbReference>
<dbReference type="SUPFAM" id="SSF53335">
    <property type="entry name" value="S-adenosyl-L-methionine-dependent methyltransferases"/>
    <property type="match status" value="1"/>
</dbReference>